<feature type="domain" description="Ras-GEF" evidence="2">
    <location>
        <begin position="418"/>
        <end position="492"/>
    </location>
</feature>
<evidence type="ECO:0000256" key="1">
    <source>
        <dbReference type="ARBA" id="ARBA00022658"/>
    </source>
</evidence>
<dbReference type="Gene3D" id="1.20.870.10">
    <property type="entry name" value="Son of sevenless (SoS) protein Chain: S domain 1"/>
    <property type="match status" value="2"/>
</dbReference>
<dbReference type="PANTHER" id="PTHR23113:SF368">
    <property type="entry name" value="CELL DIVISION CONTROL PROTEIN 25"/>
    <property type="match status" value="1"/>
</dbReference>
<dbReference type="InterPro" id="IPR001895">
    <property type="entry name" value="RASGEF_cat_dom"/>
</dbReference>
<evidence type="ECO:0000313" key="4">
    <source>
        <dbReference type="Proteomes" id="UP000030755"/>
    </source>
</evidence>
<dbReference type="Gene3D" id="1.10.840.10">
    <property type="entry name" value="Ras guanine-nucleotide exchange factors catalytic domain"/>
    <property type="match status" value="2"/>
</dbReference>
<evidence type="ECO:0000259" key="2">
    <source>
        <dbReference type="Pfam" id="PF00617"/>
    </source>
</evidence>
<accession>A0A075AR75</accession>
<name>A0A075AR75_ROZAC</name>
<dbReference type="EMBL" id="KE561117">
    <property type="protein sequence ID" value="EPZ32738.1"/>
    <property type="molecule type" value="Genomic_DNA"/>
</dbReference>
<dbReference type="GO" id="GO:0007265">
    <property type="term" value="P:Ras protein signal transduction"/>
    <property type="evidence" value="ECO:0007669"/>
    <property type="project" value="TreeGrafter"/>
</dbReference>
<dbReference type="InterPro" id="IPR008937">
    <property type="entry name" value="Ras-like_GEF"/>
</dbReference>
<dbReference type="GO" id="GO:0005886">
    <property type="term" value="C:plasma membrane"/>
    <property type="evidence" value="ECO:0007669"/>
    <property type="project" value="TreeGrafter"/>
</dbReference>
<dbReference type="AlphaFoldDB" id="A0A075AR75"/>
<proteinExistence type="predicted"/>
<dbReference type="InterPro" id="IPR023578">
    <property type="entry name" value="Ras_GEF_dom_sf"/>
</dbReference>
<reference evidence="3 4" key="1">
    <citation type="journal article" date="2013" name="Curr. Biol.">
        <title>Shared signatures of parasitism and phylogenomics unite Cryptomycota and microsporidia.</title>
        <authorList>
            <person name="James T.Y."/>
            <person name="Pelin A."/>
            <person name="Bonen L."/>
            <person name="Ahrendt S."/>
            <person name="Sain D."/>
            <person name="Corradi N."/>
            <person name="Stajich J.E."/>
        </authorList>
    </citation>
    <scope>NUCLEOTIDE SEQUENCE [LARGE SCALE GENOMIC DNA]</scope>
    <source>
        <strain evidence="3 4">CSF55</strain>
    </source>
</reference>
<dbReference type="GO" id="GO:0005085">
    <property type="term" value="F:guanyl-nucleotide exchange factor activity"/>
    <property type="evidence" value="ECO:0007669"/>
    <property type="project" value="UniProtKB-KW"/>
</dbReference>
<sequence length="568" mass="65069">MISDEFQLTSILILGIAFLANHKNFGQKIQSFNTKQLIKQDELEISAKDPIEDYEICNYEFNIPRDAQYTRTWSFRPIFQPVLMINRPGFNKIYDTKRELKLNFKNPEGTCATDEETKLVAMKIVATEIEHKDASNAHSGQFLFGSSSSIFEEYPNVKTDANIVIGECSARDDLQNNIPDLISHSQLLKSLSQQSFIIGSKNDSLSIELHNKLKKTKSTQSTSSLIISSESKTSLYNYENQNQKHRLNGSSNFINYKRLQATHGTFDNVYEQIIIKENNLKGATLLGLVHALVENKFECRNIIFHFNLFKSYYSPTIEEIETSSTDYKDNVALSLKDWITDYNEILYNETALIKKIKSFAENVILNHDNLVTSNEILSGLEKIKRSSTTLCKMILQISQLKRSNEGVFGKLDKISIYEWAKQWTLISFDLLQHISPIEMIQTCSNKLLAESILAYGKGFQNMTKFLVKAILKRKAVNESVKIVNTLIKLCERRFETKRGPIGAVHGDLKSVEDAYPKFLDTEKKIYNFEKLAMEAKLISEIREYQSKKLDLQKNDAVHEWICNCLGCV</sequence>
<organism evidence="3 4">
    <name type="scientific">Rozella allomycis (strain CSF55)</name>
    <dbReference type="NCBI Taxonomy" id="988480"/>
    <lineage>
        <taxon>Eukaryota</taxon>
        <taxon>Fungi</taxon>
        <taxon>Fungi incertae sedis</taxon>
        <taxon>Cryptomycota</taxon>
        <taxon>Cryptomycota incertae sedis</taxon>
        <taxon>Rozella</taxon>
    </lineage>
</organism>
<evidence type="ECO:0000313" key="3">
    <source>
        <dbReference type="EMBL" id="EPZ32738.1"/>
    </source>
</evidence>
<keyword evidence="1" id="KW-0344">Guanine-nucleotide releasing factor</keyword>
<keyword evidence="4" id="KW-1185">Reference proteome</keyword>
<protein>
    <submittedName>
        <fullName evidence="3">Ras guanine nucleotide exchange factor domain-containing protein</fullName>
    </submittedName>
</protein>
<gene>
    <name evidence="3" type="ORF">O9G_000813</name>
</gene>
<dbReference type="PANTHER" id="PTHR23113">
    <property type="entry name" value="GUANINE NUCLEOTIDE EXCHANGE FACTOR"/>
    <property type="match status" value="1"/>
</dbReference>
<dbReference type="HOGENOM" id="CLU_479919_0_0_1"/>
<dbReference type="SUPFAM" id="SSF48366">
    <property type="entry name" value="Ras GEF"/>
    <property type="match status" value="1"/>
</dbReference>
<dbReference type="Pfam" id="PF00617">
    <property type="entry name" value="RasGEF"/>
    <property type="match status" value="1"/>
</dbReference>
<dbReference type="InterPro" id="IPR036964">
    <property type="entry name" value="RASGEF_cat_dom_sf"/>
</dbReference>
<dbReference type="Proteomes" id="UP000030755">
    <property type="component" value="Unassembled WGS sequence"/>
</dbReference>